<comment type="caution">
    <text evidence="1">The sequence shown here is derived from an EMBL/GenBank/DDBJ whole genome shotgun (WGS) entry which is preliminary data.</text>
</comment>
<name>A0ABU6Z8P9_9FABA</name>
<evidence type="ECO:0000313" key="2">
    <source>
        <dbReference type="Proteomes" id="UP001341840"/>
    </source>
</evidence>
<organism evidence="1 2">
    <name type="scientific">Stylosanthes scabra</name>
    <dbReference type="NCBI Taxonomy" id="79078"/>
    <lineage>
        <taxon>Eukaryota</taxon>
        <taxon>Viridiplantae</taxon>
        <taxon>Streptophyta</taxon>
        <taxon>Embryophyta</taxon>
        <taxon>Tracheophyta</taxon>
        <taxon>Spermatophyta</taxon>
        <taxon>Magnoliopsida</taxon>
        <taxon>eudicotyledons</taxon>
        <taxon>Gunneridae</taxon>
        <taxon>Pentapetalae</taxon>
        <taxon>rosids</taxon>
        <taxon>fabids</taxon>
        <taxon>Fabales</taxon>
        <taxon>Fabaceae</taxon>
        <taxon>Papilionoideae</taxon>
        <taxon>50 kb inversion clade</taxon>
        <taxon>dalbergioids sensu lato</taxon>
        <taxon>Dalbergieae</taxon>
        <taxon>Pterocarpus clade</taxon>
        <taxon>Stylosanthes</taxon>
    </lineage>
</organism>
<proteinExistence type="predicted"/>
<reference evidence="1 2" key="1">
    <citation type="journal article" date="2023" name="Plants (Basel)">
        <title>Bridging the Gap: Combining Genomics and Transcriptomics Approaches to Understand Stylosanthes scabra, an Orphan Legume from the Brazilian Caatinga.</title>
        <authorList>
            <person name="Ferreira-Neto J.R.C."/>
            <person name="da Silva M.D."/>
            <person name="Binneck E."/>
            <person name="de Melo N.F."/>
            <person name="da Silva R.H."/>
            <person name="de Melo A.L.T.M."/>
            <person name="Pandolfi V."/>
            <person name="Bustamante F.O."/>
            <person name="Brasileiro-Vidal A.C."/>
            <person name="Benko-Iseppon A.M."/>
        </authorList>
    </citation>
    <scope>NUCLEOTIDE SEQUENCE [LARGE SCALE GENOMIC DNA]</scope>
    <source>
        <tissue evidence="1">Leaves</tissue>
    </source>
</reference>
<evidence type="ECO:0000313" key="1">
    <source>
        <dbReference type="EMBL" id="MED6218141.1"/>
    </source>
</evidence>
<sequence>MEFSTTGGRNKSPLTIPDEDEIKKALFSIDLGKRLVKMGTLPSSTKNTGRWSEFQFVALYNKCGQIRNKSKRSTKH</sequence>
<keyword evidence="2" id="KW-1185">Reference proteome</keyword>
<protein>
    <submittedName>
        <fullName evidence="1">Uncharacterized protein</fullName>
    </submittedName>
</protein>
<dbReference type="EMBL" id="JASCZI010271946">
    <property type="protein sequence ID" value="MED6218141.1"/>
    <property type="molecule type" value="Genomic_DNA"/>
</dbReference>
<accession>A0ABU6Z8P9</accession>
<dbReference type="Proteomes" id="UP001341840">
    <property type="component" value="Unassembled WGS sequence"/>
</dbReference>
<gene>
    <name evidence="1" type="ORF">PIB30_024185</name>
</gene>